<reference evidence="1" key="1">
    <citation type="submission" date="2023-03" db="EMBL/GenBank/DDBJ databases">
        <title>Massive genome expansion in bonnet fungi (Mycena s.s.) driven by repeated elements and novel gene families across ecological guilds.</title>
        <authorList>
            <consortium name="Lawrence Berkeley National Laboratory"/>
            <person name="Harder C.B."/>
            <person name="Miyauchi S."/>
            <person name="Viragh M."/>
            <person name="Kuo A."/>
            <person name="Thoen E."/>
            <person name="Andreopoulos B."/>
            <person name="Lu D."/>
            <person name="Skrede I."/>
            <person name="Drula E."/>
            <person name="Henrissat B."/>
            <person name="Morin E."/>
            <person name="Kohler A."/>
            <person name="Barry K."/>
            <person name="LaButti K."/>
            <person name="Morin E."/>
            <person name="Salamov A."/>
            <person name="Lipzen A."/>
            <person name="Mereny Z."/>
            <person name="Hegedus B."/>
            <person name="Baldrian P."/>
            <person name="Stursova M."/>
            <person name="Weitz H."/>
            <person name="Taylor A."/>
            <person name="Grigoriev I.V."/>
            <person name="Nagy L.G."/>
            <person name="Martin F."/>
            <person name="Kauserud H."/>
        </authorList>
    </citation>
    <scope>NUCLEOTIDE SEQUENCE</scope>
    <source>
        <strain evidence="1">CBHHK067</strain>
    </source>
</reference>
<organism evidence="1 2">
    <name type="scientific">Mycena rosella</name>
    <name type="common">Pink bonnet</name>
    <name type="synonym">Agaricus rosellus</name>
    <dbReference type="NCBI Taxonomy" id="1033263"/>
    <lineage>
        <taxon>Eukaryota</taxon>
        <taxon>Fungi</taxon>
        <taxon>Dikarya</taxon>
        <taxon>Basidiomycota</taxon>
        <taxon>Agaricomycotina</taxon>
        <taxon>Agaricomycetes</taxon>
        <taxon>Agaricomycetidae</taxon>
        <taxon>Agaricales</taxon>
        <taxon>Marasmiineae</taxon>
        <taxon>Mycenaceae</taxon>
        <taxon>Mycena</taxon>
    </lineage>
</organism>
<protein>
    <submittedName>
        <fullName evidence="1">Uncharacterized protein</fullName>
    </submittedName>
</protein>
<evidence type="ECO:0000313" key="2">
    <source>
        <dbReference type="Proteomes" id="UP001221757"/>
    </source>
</evidence>
<evidence type="ECO:0000313" key="1">
    <source>
        <dbReference type="EMBL" id="KAJ7672829.1"/>
    </source>
</evidence>
<accession>A0AAD7G725</accession>
<comment type="caution">
    <text evidence="1">The sequence shown here is derived from an EMBL/GenBank/DDBJ whole genome shotgun (WGS) entry which is preliminary data.</text>
</comment>
<dbReference type="AlphaFoldDB" id="A0AAD7G725"/>
<sequence>MPPCTVLAPHTESTPAPSLLSLTFTDHLCFPTASAPASPFGSAVVLATEQPPMPCSLVHEDTHLDLRSVAALSLPAKRARKPQDGNEIEPSIYRLHVPADRRVLLWMCRKFKELLIRPYKGSFL</sequence>
<dbReference type="EMBL" id="JARKIE010000165">
    <property type="protein sequence ID" value="KAJ7672829.1"/>
    <property type="molecule type" value="Genomic_DNA"/>
</dbReference>
<proteinExistence type="predicted"/>
<name>A0AAD7G725_MYCRO</name>
<dbReference type="Proteomes" id="UP001221757">
    <property type="component" value="Unassembled WGS sequence"/>
</dbReference>
<gene>
    <name evidence="1" type="ORF">B0H17DRAFT_1208542</name>
</gene>
<keyword evidence="2" id="KW-1185">Reference proteome</keyword>